<evidence type="ECO:0000313" key="1">
    <source>
        <dbReference type="EMBL" id="EZF78456.1"/>
    </source>
</evidence>
<dbReference type="Proteomes" id="UP000023623">
    <property type="component" value="Unassembled WGS sequence"/>
</dbReference>
<feature type="non-terminal residue" evidence="1">
    <location>
        <position position="175"/>
    </location>
</feature>
<name>A0A022Y7G0_TRISD</name>
<dbReference type="HOGENOM" id="CLU_1536221_0_0_1"/>
<proteinExistence type="predicted"/>
<protein>
    <submittedName>
        <fullName evidence="1">Uncharacterized protein</fullName>
    </submittedName>
</protein>
<gene>
    <name evidence="1" type="ORF">H105_00488</name>
</gene>
<keyword evidence="2" id="KW-1185">Reference proteome</keyword>
<organism evidence="1 2">
    <name type="scientific">Trichophyton soudanense CBS 452.61</name>
    <dbReference type="NCBI Taxonomy" id="1215331"/>
    <lineage>
        <taxon>Eukaryota</taxon>
        <taxon>Fungi</taxon>
        <taxon>Dikarya</taxon>
        <taxon>Ascomycota</taxon>
        <taxon>Pezizomycotina</taxon>
        <taxon>Eurotiomycetes</taxon>
        <taxon>Eurotiomycetidae</taxon>
        <taxon>Onygenales</taxon>
        <taxon>Arthrodermataceae</taxon>
        <taxon>Trichophyton</taxon>
    </lineage>
</organism>
<reference evidence="1 2" key="1">
    <citation type="submission" date="2014-02" db="EMBL/GenBank/DDBJ databases">
        <title>The Genome Sequence of Trichophyton rubrum (morphotype soudanense) CBS 452.61.</title>
        <authorList>
            <consortium name="The Broad Institute Genomics Platform"/>
            <person name="Cuomo C.A."/>
            <person name="White T.C."/>
            <person name="Graser Y."/>
            <person name="Martinez-Rossi N."/>
            <person name="Heitman J."/>
            <person name="Young S.K."/>
            <person name="Zeng Q."/>
            <person name="Gargeya S."/>
            <person name="Abouelleil A."/>
            <person name="Alvarado L."/>
            <person name="Chapman S.B."/>
            <person name="Gainer-Dewar J."/>
            <person name="Goldberg J."/>
            <person name="Griggs A."/>
            <person name="Gujja S."/>
            <person name="Hansen M."/>
            <person name="Howarth C."/>
            <person name="Imamovic A."/>
            <person name="Larimer J."/>
            <person name="Martinez D."/>
            <person name="Murphy C."/>
            <person name="Pearson M.D."/>
            <person name="Persinoti G."/>
            <person name="Poon T."/>
            <person name="Priest M."/>
            <person name="Roberts A.D."/>
            <person name="Saif S."/>
            <person name="Shea T.D."/>
            <person name="Sykes S.N."/>
            <person name="Wortman J."/>
            <person name="Nusbaum C."/>
            <person name="Birren B."/>
        </authorList>
    </citation>
    <scope>NUCLEOTIDE SEQUENCE [LARGE SCALE GENOMIC DNA]</scope>
    <source>
        <strain evidence="1 2">CBS 452.61</strain>
    </source>
</reference>
<accession>A0A022Y7G0</accession>
<dbReference type="EMBL" id="KK208725">
    <property type="protein sequence ID" value="EZF78456.1"/>
    <property type="molecule type" value="Genomic_DNA"/>
</dbReference>
<dbReference type="AlphaFoldDB" id="A0A022Y7G0"/>
<evidence type="ECO:0000313" key="2">
    <source>
        <dbReference type="Proteomes" id="UP000023623"/>
    </source>
</evidence>
<sequence>MAATHPSNELTSQLLTNNIFKDQQRRRRLTVSKRQKMRQSTCRKTNRLLPCSERQKGPGGVPDIQSSRGRHQRLLAIIIVSGYLQSQELLVQWKSSSFSPMAGRPSKPSCVFLLGQKKLRSDSQRISTANFAADRLGIPMKLAQWLGLSLILARGIFLASRPCLFLAIPCCPLLA</sequence>